<dbReference type="Gene3D" id="1.20.120.30">
    <property type="entry name" value="Aspartate receptor, ligand-binding domain"/>
    <property type="match status" value="1"/>
</dbReference>
<dbReference type="PANTHER" id="PTHR43531">
    <property type="entry name" value="PROTEIN ICFG"/>
    <property type="match status" value="1"/>
</dbReference>
<dbReference type="InterPro" id="IPR003660">
    <property type="entry name" value="HAMP_dom"/>
</dbReference>
<evidence type="ECO:0000259" key="14">
    <source>
        <dbReference type="PROSITE" id="PS50111"/>
    </source>
</evidence>
<dbReference type="GO" id="GO:0007165">
    <property type="term" value="P:signal transduction"/>
    <property type="evidence" value="ECO:0007669"/>
    <property type="project" value="UniProtKB-KW"/>
</dbReference>
<evidence type="ECO:0000256" key="10">
    <source>
        <dbReference type="ARBA" id="ARBA00029447"/>
    </source>
</evidence>
<evidence type="ECO:0000256" key="11">
    <source>
        <dbReference type="PROSITE-ProRule" id="PRU00284"/>
    </source>
</evidence>
<dbReference type="PROSITE" id="PS00538">
    <property type="entry name" value="CHEMOTAXIS_TRANSDUC_1"/>
    <property type="match status" value="1"/>
</dbReference>
<dbReference type="GO" id="GO:0006935">
    <property type="term" value="P:chemotaxis"/>
    <property type="evidence" value="ECO:0007669"/>
    <property type="project" value="UniProtKB-KW"/>
</dbReference>
<evidence type="ECO:0000256" key="13">
    <source>
        <dbReference type="SAM" id="Phobius"/>
    </source>
</evidence>
<keyword evidence="5" id="KW-0997">Cell inner membrane</keyword>
<reference evidence="16 17" key="1">
    <citation type="submission" date="2017-12" db="EMBL/GenBank/DDBJ databases">
        <title>Characterization of six clinical isolates of Enterochimera gen. nov., a novel genus of the Yersiniaciae family and the three species Enterochimera arupensis sp. nov., Enterochimera coloradensis sp. nov, and Enterochimera californica sp. nov.</title>
        <authorList>
            <person name="Rossi A."/>
            <person name="Fisher M."/>
        </authorList>
    </citation>
    <scope>NUCLEOTIDE SEQUENCE [LARGE SCALE GENOMIC DNA]</scope>
    <source>
        <strain evidence="16 17">2016Iso1</strain>
    </source>
</reference>
<dbReference type="InterPro" id="IPR035440">
    <property type="entry name" value="4HB_MCP_dom_sf"/>
</dbReference>
<evidence type="ECO:0000313" key="17">
    <source>
        <dbReference type="Proteomes" id="UP000234626"/>
    </source>
</evidence>
<evidence type="ECO:0000256" key="4">
    <source>
        <dbReference type="ARBA" id="ARBA00022500"/>
    </source>
</evidence>
<dbReference type="SUPFAM" id="SSF47170">
    <property type="entry name" value="Aspartate receptor, ligand-binding domain"/>
    <property type="match status" value="1"/>
</dbReference>
<dbReference type="GO" id="GO:0004888">
    <property type="term" value="F:transmembrane signaling receptor activity"/>
    <property type="evidence" value="ECO:0007669"/>
    <property type="project" value="InterPro"/>
</dbReference>
<dbReference type="PROSITE" id="PS50885">
    <property type="entry name" value="HAMP"/>
    <property type="match status" value="1"/>
</dbReference>
<comment type="similarity">
    <text evidence="10">Belongs to the methyl-accepting chemotaxis (MCP) protein family.</text>
</comment>
<feature type="domain" description="Methyl-accepting transducer" evidence="14">
    <location>
        <begin position="286"/>
        <end position="515"/>
    </location>
</feature>
<dbReference type="GO" id="GO:0005886">
    <property type="term" value="C:plasma membrane"/>
    <property type="evidence" value="ECO:0007669"/>
    <property type="project" value="UniProtKB-SubCell"/>
</dbReference>
<gene>
    <name evidence="16" type="ORF">CYR34_17915</name>
</gene>
<dbReference type="Proteomes" id="UP000234626">
    <property type="component" value="Unassembled WGS sequence"/>
</dbReference>
<dbReference type="PANTHER" id="PTHR43531:SF5">
    <property type="entry name" value="METHYL-ACCEPTING CHEMOTAXIS PROTEIN III"/>
    <property type="match status" value="1"/>
</dbReference>
<keyword evidence="8 13" id="KW-0472">Membrane</keyword>
<keyword evidence="2" id="KW-1003">Cell membrane</keyword>
<dbReference type="FunFam" id="1.10.287.950:FF:000001">
    <property type="entry name" value="Methyl-accepting chemotaxis sensory transducer"/>
    <property type="match status" value="1"/>
</dbReference>
<evidence type="ECO:0000259" key="15">
    <source>
        <dbReference type="PROSITE" id="PS50885"/>
    </source>
</evidence>
<dbReference type="CDD" id="cd06225">
    <property type="entry name" value="HAMP"/>
    <property type="match status" value="1"/>
</dbReference>
<evidence type="ECO:0000256" key="8">
    <source>
        <dbReference type="ARBA" id="ARBA00023136"/>
    </source>
</evidence>
<feature type="transmembrane region" description="Helical" evidence="13">
    <location>
        <begin position="21"/>
        <end position="47"/>
    </location>
</feature>
<keyword evidence="9 11" id="KW-0807">Transducer</keyword>
<dbReference type="InterPro" id="IPR004090">
    <property type="entry name" value="Chemotax_Me-accpt_rcpt"/>
</dbReference>
<dbReference type="InterPro" id="IPR051310">
    <property type="entry name" value="MCP_chemotaxis"/>
</dbReference>
<keyword evidence="17" id="KW-1185">Reference proteome</keyword>
<dbReference type="Pfam" id="PF00672">
    <property type="entry name" value="HAMP"/>
    <property type="match status" value="1"/>
</dbReference>
<proteinExistence type="inferred from homology"/>
<dbReference type="PRINTS" id="PR00260">
    <property type="entry name" value="CHEMTRNSDUCR"/>
</dbReference>
<dbReference type="SMART" id="SM00283">
    <property type="entry name" value="MA"/>
    <property type="match status" value="1"/>
</dbReference>
<dbReference type="EMBL" id="PJZK01000023">
    <property type="protein sequence ID" value="PLR45181.1"/>
    <property type="molecule type" value="Genomic_DNA"/>
</dbReference>
<evidence type="ECO:0000256" key="2">
    <source>
        <dbReference type="ARBA" id="ARBA00022475"/>
    </source>
</evidence>
<dbReference type="CDD" id="cd11386">
    <property type="entry name" value="MCP_signal"/>
    <property type="match status" value="1"/>
</dbReference>
<comment type="caution">
    <text evidence="16">The sequence shown here is derived from an EMBL/GenBank/DDBJ whole genome shotgun (WGS) entry which is preliminary data.</text>
</comment>
<evidence type="ECO:0000256" key="12">
    <source>
        <dbReference type="SAM" id="MobiDB-lite"/>
    </source>
</evidence>
<organism evidence="16 17">
    <name type="scientific">Chimaeribacter arupi</name>
    <dbReference type="NCBI Taxonomy" id="2060066"/>
    <lineage>
        <taxon>Bacteria</taxon>
        <taxon>Pseudomonadati</taxon>
        <taxon>Pseudomonadota</taxon>
        <taxon>Gammaproteobacteria</taxon>
        <taxon>Enterobacterales</taxon>
        <taxon>Yersiniaceae</taxon>
        <taxon>Chimaeribacter</taxon>
    </lineage>
</organism>
<name>A0A2N5EIV1_9GAMM</name>
<evidence type="ECO:0000256" key="6">
    <source>
        <dbReference type="ARBA" id="ARBA00022692"/>
    </source>
</evidence>
<dbReference type="RefSeq" id="WP_072928351.1">
    <property type="nucleotide sequence ID" value="NZ_CP119395.1"/>
</dbReference>
<keyword evidence="6 13" id="KW-0812">Transmembrane</keyword>
<feature type="transmembrane region" description="Helical" evidence="13">
    <location>
        <begin position="206"/>
        <end position="227"/>
    </location>
</feature>
<feature type="domain" description="HAMP" evidence="15">
    <location>
        <begin position="229"/>
        <end position="281"/>
    </location>
</feature>
<dbReference type="InterPro" id="IPR004089">
    <property type="entry name" value="MCPsignal_dom"/>
</dbReference>
<evidence type="ECO:0000256" key="1">
    <source>
        <dbReference type="ARBA" id="ARBA00004429"/>
    </source>
</evidence>
<dbReference type="SUPFAM" id="SSF58104">
    <property type="entry name" value="Methyl-accepting chemotaxis protein (MCP) signaling domain"/>
    <property type="match status" value="1"/>
</dbReference>
<evidence type="ECO:0000313" key="16">
    <source>
        <dbReference type="EMBL" id="PLR45181.1"/>
    </source>
</evidence>
<evidence type="ECO:0000256" key="9">
    <source>
        <dbReference type="ARBA" id="ARBA00023224"/>
    </source>
</evidence>
<dbReference type="Gene3D" id="1.10.287.950">
    <property type="entry name" value="Methyl-accepting chemotaxis protein"/>
    <property type="match status" value="1"/>
</dbReference>
<protein>
    <submittedName>
        <fullName evidence="16">HAMP domain-containing protein</fullName>
    </submittedName>
</protein>
<feature type="region of interest" description="Disordered" evidence="12">
    <location>
        <begin position="536"/>
        <end position="575"/>
    </location>
</feature>
<evidence type="ECO:0000256" key="7">
    <source>
        <dbReference type="ARBA" id="ARBA00022989"/>
    </source>
</evidence>
<dbReference type="OrthoDB" id="6532575at2"/>
<dbReference type="InterPro" id="IPR003122">
    <property type="entry name" value="Tar_rcpt_lig-bd"/>
</dbReference>
<evidence type="ECO:0000256" key="5">
    <source>
        <dbReference type="ARBA" id="ARBA00022519"/>
    </source>
</evidence>
<dbReference type="InterPro" id="IPR004091">
    <property type="entry name" value="Chemotax_Me-accpt_rcpt_Me-site"/>
</dbReference>
<dbReference type="SMART" id="SM00304">
    <property type="entry name" value="HAMP"/>
    <property type="match status" value="1"/>
</dbReference>
<evidence type="ECO:0000256" key="3">
    <source>
        <dbReference type="ARBA" id="ARBA00022481"/>
    </source>
</evidence>
<comment type="subcellular location">
    <subcellularLocation>
        <location evidence="1">Cell inner membrane</location>
        <topology evidence="1">Multi-pass membrane protein</topology>
    </subcellularLocation>
</comment>
<sequence>MNASSHAEGSLPTGVIGNTRLVTLFIVVLSSILLLFAVSIGASSYFLKESNDALVNNNQEIATRKALTDSANQLSTARLIMIQAAFASRVNDTTLFQEDIKAAKVMIAQSQASFDHFIANSKRSESGTQFNAELTQAYNLYRDMGITPMLAATEAGQFEDVLALESATLSKLEQDYRKPVSASSAFRTAQANEINEHARANAGRGYLMMALAFAAALGLSLLTYVVLRRAVVAPLLMLVNRIRQIAAGDLTLPAMRPGRNEIGVLATNLDLMQQALAETVSAVREGAESIHQGSTEIASGNTDLSARTEQQAASLEQTAASMEQLTATVKQNSDNAHHASQLAANASNKARQGGTLVNDVVSTMESISKSSGKIAEITTVINSIAFQTNILALNAAVEAARAGEQGRGFAVVASEVRNLAQRSADAAKEIETLIEESVTLVGEGAGLVANAGDTMREIVSAVTNVTDIMGEIASASDEQSRGISQVSQAVSEMDSVTQQNASLVQEASAAAASLEAQAARLTQSVAVFRLNGRQSTAPARPASTVKSARTPLPAIVPDTAGARTGRVNDSDWETF</sequence>
<keyword evidence="3" id="KW-0488">Methylation</keyword>
<keyword evidence="4" id="KW-0145">Chemotaxis</keyword>
<dbReference type="AlphaFoldDB" id="A0A2N5EIV1"/>
<keyword evidence="7 13" id="KW-1133">Transmembrane helix</keyword>
<dbReference type="PROSITE" id="PS50111">
    <property type="entry name" value="CHEMOTAXIS_TRANSDUC_2"/>
    <property type="match status" value="1"/>
</dbReference>
<dbReference type="Pfam" id="PF02203">
    <property type="entry name" value="TarH"/>
    <property type="match status" value="1"/>
</dbReference>
<accession>A0A2N5EIV1</accession>
<dbReference type="Pfam" id="PF00015">
    <property type="entry name" value="MCPsignal"/>
    <property type="match status" value="1"/>
</dbReference>